<name>A0A1S3IJS7_LINAN</name>
<dbReference type="InterPro" id="IPR000884">
    <property type="entry name" value="TSP1_rpt"/>
</dbReference>
<dbReference type="SMART" id="SM00209">
    <property type="entry name" value="TSP1"/>
    <property type="match status" value="21"/>
</dbReference>
<dbReference type="InterPro" id="IPR036383">
    <property type="entry name" value="TSP1_rpt_sf"/>
</dbReference>
<dbReference type="PANTHER" id="PTHR22906:SF21">
    <property type="entry name" value="SEMA DOMAIN-CONTAINING PROTEIN"/>
    <property type="match status" value="1"/>
</dbReference>
<dbReference type="SUPFAM" id="SSF82895">
    <property type="entry name" value="TSP-1 type 1 repeat"/>
    <property type="match status" value="21"/>
</dbReference>
<evidence type="ECO:0000256" key="3">
    <source>
        <dbReference type="ARBA" id="ARBA00023157"/>
    </source>
</evidence>
<sequence>MVCPVDGLWSDWTAWTSCPVSCGGGTHMRHRSCIHPVHGGKKCIGNTTEEQPCNVHYCPVEGMWREWSVWTNCSKSCGTGSRTRHRTCDEPLYGGNDCAGPDAETELCNAQPCPVNGAWQLWSEWSRCTKPCGNGTKTRTRDCRVPLHGGAECVGVSMEASFCNIQECGVNGAWQLWSEWSRCTKPCGNGTKTRTRDCRVPLHGGAECVGVSMEASFCNIQECGVNGTWHEWESWSACSVSCGGGSRNRTRSCYGPFFDGYPCEGPDSETGNCSAAPCPVDGEWMSWNSWEPCNVTCGNGNQVRSRECKEPQHGGALCIGDVTELRSCNPQPCPVDGYWLPWTEWDKCTHTCGGGSQRRARSCEPPLHGGRQCEGEEAESRQCNAEPCAVNGYWEQWAAWTNCSVSCGGGFQSRHRNCTPPRYGGAECIGKAQEERNCSTQPCPVNGYWEKWSAWTNCSVSCGGGLQSRYRNCTPPRYGGAECIGKAQEERNCSTHQCPVDGEWTSWSKWSECSATCGGGNQTRERACSQPLFGGIHCHGNSTEIRDCGLNPCPVDGVWEHWGEWQGCDLTCGGGKQRRRRRCIPGQHGGRDCEGLDEEIRDCNEMPCPAPGMWTIWSTWGSCDAMCNGGYQIRYRNCDATIGLCEGESQERRDCNVDPCPEDGVFMDWSTWSICSASCGGGSQRRSRECDGPRYNGRNCTGPWEEEQPCNTRPCPVDGYLTQWLEWTECSVACGGGSQERNRTCVEPQYGGQSCHGELHENRSCNIRNCPVDGFLTQWSEWKECNATCGGGSQERNRTCVEPQYGGQSCHSELREYRSCNEQHCPVDGFFTEWLEWTECNVSCGGGSQERNRTCVEPQYGGQPCHGTLYESKSCNSQHCPVNGYFTEWLEWTECSVTCGGGSQERNRTCVEPQYGGQSCHGELHENRSCNVQNCPVDGHLTQWSEWTECNVTCGGGLQERNRTCVEPQYGGKSCRGELRETKGCNDLPCPVDGFYTEWSPWSQCQVSCGGGHIVRTRTCQPPKHGGLPCQGAATERETCNEHPCPIHGYFTEWENWSNCNVTCAGGTRTRNRTCVGPFHGGDDCPGTWGEMEPCNEQPCPIPEWTSWSSWSQCSKTCGVGVRYKTRSCTIYNKCEGNPVIHIKCNVFPCEPAISCDQWKKRGLSESTETFVDPDGPDGPLEQFPVFCNLTEDASYTVIGHDNEGENHIQGFEGAGEGFRYVTYNKASVQQVAKLVDVSQNCQQYLSWQCFGAAIHHPEKNMTLTYWLTRSLEMANYWSGASPGSGMCECGMTGSCVDNLKCHCDKNDETWREDSGLVTNRADLPITGVKIGDTGSSYQPAHHVQERGVLTIGKLICFG</sequence>
<dbReference type="FunFam" id="2.20.100.10:FF:000001">
    <property type="entry name" value="semaphorin-5A isoform X1"/>
    <property type="match status" value="14"/>
</dbReference>
<proteinExistence type="predicted"/>
<evidence type="ECO:0000313" key="6">
    <source>
        <dbReference type="RefSeq" id="XP_013398467.1"/>
    </source>
</evidence>
<dbReference type="PROSITE" id="PS50092">
    <property type="entry name" value="TSP1"/>
    <property type="match status" value="21"/>
</dbReference>
<evidence type="ECO:0000313" key="5">
    <source>
        <dbReference type="Proteomes" id="UP000085678"/>
    </source>
</evidence>
<dbReference type="Pfam" id="PF00090">
    <property type="entry name" value="TSP_1"/>
    <property type="match status" value="21"/>
</dbReference>
<keyword evidence="5" id="KW-1185">Reference proteome</keyword>
<evidence type="ECO:0000256" key="2">
    <source>
        <dbReference type="ARBA" id="ARBA00022737"/>
    </source>
</evidence>
<dbReference type="OrthoDB" id="446173at2759"/>
<protein>
    <submittedName>
        <fullName evidence="6">SCO-spondin</fullName>
    </submittedName>
</protein>
<evidence type="ECO:0000256" key="1">
    <source>
        <dbReference type="ARBA" id="ARBA00022729"/>
    </source>
</evidence>
<reference evidence="6" key="1">
    <citation type="submission" date="2025-08" db="UniProtKB">
        <authorList>
            <consortium name="RefSeq"/>
        </authorList>
    </citation>
    <scope>IDENTIFICATION</scope>
    <source>
        <tissue evidence="6">Gonads</tissue>
    </source>
</reference>
<dbReference type="GeneID" id="106164957"/>
<dbReference type="PANTHER" id="PTHR22906">
    <property type="entry name" value="PROPERDIN"/>
    <property type="match status" value="1"/>
</dbReference>
<evidence type="ECO:0000256" key="4">
    <source>
        <dbReference type="ARBA" id="ARBA00023180"/>
    </source>
</evidence>
<dbReference type="KEGG" id="lak:106164957"/>
<gene>
    <name evidence="6" type="primary">LOC106164957</name>
</gene>
<dbReference type="Gene3D" id="2.20.100.10">
    <property type="entry name" value="Thrombospondin type-1 (TSP1) repeat"/>
    <property type="match status" value="21"/>
</dbReference>
<keyword evidence="1" id="KW-0732">Signal</keyword>
<dbReference type="PRINTS" id="PR01705">
    <property type="entry name" value="TSP1REPEAT"/>
</dbReference>
<keyword evidence="4" id="KW-0325">Glycoprotein</keyword>
<dbReference type="InterPro" id="IPR052065">
    <property type="entry name" value="Compl_asym_regulator"/>
</dbReference>
<keyword evidence="2" id="KW-0677">Repeat</keyword>
<keyword evidence="3" id="KW-1015">Disulfide bond</keyword>
<dbReference type="InParanoid" id="A0A1S3IJS7"/>
<dbReference type="FunFam" id="2.20.100.10:FF:000004">
    <property type="entry name" value="Adhesion G protein-coupled receptor B2"/>
    <property type="match status" value="4"/>
</dbReference>
<accession>A0A1S3IJS7</accession>
<dbReference type="RefSeq" id="XP_013398467.1">
    <property type="nucleotide sequence ID" value="XM_013543013.2"/>
</dbReference>
<dbReference type="Proteomes" id="UP000085678">
    <property type="component" value="Unplaced"/>
</dbReference>
<organism evidence="5 6">
    <name type="scientific">Lingula anatina</name>
    <name type="common">Brachiopod</name>
    <name type="synonym">Lingula unguis</name>
    <dbReference type="NCBI Taxonomy" id="7574"/>
    <lineage>
        <taxon>Eukaryota</taxon>
        <taxon>Metazoa</taxon>
        <taxon>Spiralia</taxon>
        <taxon>Lophotrochozoa</taxon>
        <taxon>Brachiopoda</taxon>
        <taxon>Linguliformea</taxon>
        <taxon>Lingulata</taxon>
        <taxon>Lingulida</taxon>
        <taxon>Linguloidea</taxon>
        <taxon>Lingulidae</taxon>
        <taxon>Lingula</taxon>
    </lineage>
</organism>